<accession>A0AA39J275</accession>
<reference evidence="1" key="1">
    <citation type="submission" date="2023-06" db="EMBL/GenBank/DDBJ databases">
        <authorList>
            <consortium name="Lawrence Berkeley National Laboratory"/>
            <person name="Ahrendt S."/>
            <person name="Sahu N."/>
            <person name="Indic B."/>
            <person name="Wong-Bajracharya J."/>
            <person name="Merenyi Z."/>
            <person name="Ke H.-M."/>
            <person name="Monk M."/>
            <person name="Kocsube S."/>
            <person name="Drula E."/>
            <person name="Lipzen A."/>
            <person name="Balint B."/>
            <person name="Henrissat B."/>
            <person name="Andreopoulos B."/>
            <person name="Martin F.M."/>
            <person name="Harder C.B."/>
            <person name="Rigling D."/>
            <person name="Ford K.L."/>
            <person name="Foster G.D."/>
            <person name="Pangilinan J."/>
            <person name="Papanicolaou A."/>
            <person name="Barry K."/>
            <person name="LaButti K."/>
            <person name="Viragh M."/>
            <person name="Koriabine M."/>
            <person name="Yan M."/>
            <person name="Riley R."/>
            <person name="Champramary S."/>
            <person name="Plett K.L."/>
            <person name="Tsai I.J."/>
            <person name="Slot J."/>
            <person name="Sipos G."/>
            <person name="Plett J."/>
            <person name="Nagy L.G."/>
            <person name="Grigoriev I.V."/>
        </authorList>
    </citation>
    <scope>NUCLEOTIDE SEQUENCE</scope>
    <source>
        <strain evidence="1">FPL87.14</strain>
    </source>
</reference>
<evidence type="ECO:0000313" key="1">
    <source>
        <dbReference type="EMBL" id="KAK0434115.1"/>
    </source>
</evidence>
<dbReference type="Proteomes" id="UP001175226">
    <property type="component" value="Unassembled WGS sequence"/>
</dbReference>
<name>A0AA39J275_9AGAR</name>
<evidence type="ECO:0000313" key="2">
    <source>
        <dbReference type="Proteomes" id="UP001175226"/>
    </source>
</evidence>
<organism evidence="1 2">
    <name type="scientific">Armillaria borealis</name>
    <dbReference type="NCBI Taxonomy" id="47425"/>
    <lineage>
        <taxon>Eukaryota</taxon>
        <taxon>Fungi</taxon>
        <taxon>Dikarya</taxon>
        <taxon>Basidiomycota</taxon>
        <taxon>Agaricomycotina</taxon>
        <taxon>Agaricomycetes</taxon>
        <taxon>Agaricomycetidae</taxon>
        <taxon>Agaricales</taxon>
        <taxon>Marasmiineae</taxon>
        <taxon>Physalacriaceae</taxon>
        <taxon>Armillaria</taxon>
    </lineage>
</organism>
<comment type="caution">
    <text evidence="1">The sequence shown here is derived from an EMBL/GenBank/DDBJ whole genome shotgun (WGS) entry which is preliminary data.</text>
</comment>
<sequence>MDQKSAPDGCLSRWTPNDYDVSCCLKADTKCAAKHLLPQKTSSGKTFYVLEYDVVLIFREMELKAQFCWKENGIERRNELHVVHDWDL</sequence>
<dbReference type="EMBL" id="JAUEPT010000074">
    <property type="protein sequence ID" value="KAK0434115.1"/>
    <property type="molecule type" value="Genomic_DNA"/>
</dbReference>
<dbReference type="AlphaFoldDB" id="A0AA39J275"/>
<proteinExistence type="predicted"/>
<keyword evidence="2" id="KW-1185">Reference proteome</keyword>
<gene>
    <name evidence="1" type="ORF">EV421DRAFT_1909620</name>
</gene>
<protein>
    <submittedName>
        <fullName evidence="1">Uncharacterized protein</fullName>
    </submittedName>
</protein>